<dbReference type="GO" id="GO:0016020">
    <property type="term" value="C:membrane"/>
    <property type="evidence" value="ECO:0007669"/>
    <property type="project" value="UniProtKB-SubCell"/>
</dbReference>
<dbReference type="InterPro" id="IPR036259">
    <property type="entry name" value="MFS_trans_sf"/>
</dbReference>
<dbReference type="InterPro" id="IPR000109">
    <property type="entry name" value="POT_fam"/>
</dbReference>
<accession>A0A7N2RCT9</accession>
<comment type="similarity">
    <text evidence="2">Belongs to the major facilitator superfamily. Proton-dependent oligopeptide transporter (POT/PTR) (TC 2.A.17) family.</text>
</comment>
<evidence type="ECO:0000313" key="7">
    <source>
        <dbReference type="EnsemblPlants" id="QL10p065609:mrna:CDS:1"/>
    </source>
</evidence>
<evidence type="ECO:0000256" key="6">
    <source>
        <dbReference type="SAM" id="Phobius"/>
    </source>
</evidence>
<keyword evidence="3 6" id="KW-0812">Transmembrane</keyword>
<evidence type="ECO:0000313" key="8">
    <source>
        <dbReference type="Proteomes" id="UP000594261"/>
    </source>
</evidence>
<evidence type="ECO:0000256" key="5">
    <source>
        <dbReference type="ARBA" id="ARBA00023136"/>
    </source>
</evidence>
<dbReference type="PANTHER" id="PTHR11654">
    <property type="entry name" value="OLIGOPEPTIDE TRANSPORTER-RELATED"/>
    <property type="match status" value="1"/>
</dbReference>
<dbReference type="Gene3D" id="1.20.1250.20">
    <property type="entry name" value="MFS general substrate transporter like domains"/>
    <property type="match status" value="1"/>
</dbReference>
<feature type="transmembrane region" description="Helical" evidence="6">
    <location>
        <begin position="62"/>
        <end position="80"/>
    </location>
</feature>
<protein>
    <submittedName>
        <fullName evidence="7">Uncharacterized protein</fullName>
    </submittedName>
</protein>
<name>A0A7N2RCT9_QUELO</name>
<feature type="transmembrane region" description="Helical" evidence="6">
    <location>
        <begin position="100"/>
        <end position="120"/>
    </location>
</feature>
<keyword evidence="5 6" id="KW-0472">Membrane</keyword>
<dbReference type="SUPFAM" id="SSF103473">
    <property type="entry name" value="MFS general substrate transporter"/>
    <property type="match status" value="1"/>
</dbReference>
<dbReference type="EnsemblPlants" id="QL10p065609:mrna">
    <property type="protein sequence ID" value="QL10p065609:mrna:CDS:1"/>
    <property type="gene ID" value="QL10p065609"/>
</dbReference>
<dbReference type="GO" id="GO:0022857">
    <property type="term" value="F:transmembrane transporter activity"/>
    <property type="evidence" value="ECO:0007669"/>
    <property type="project" value="InterPro"/>
</dbReference>
<dbReference type="EMBL" id="LRBV02000010">
    <property type="status" value="NOT_ANNOTATED_CDS"/>
    <property type="molecule type" value="Genomic_DNA"/>
</dbReference>
<dbReference type="AlphaFoldDB" id="A0A7N2RCT9"/>
<reference evidence="7" key="2">
    <citation type="submission" date="2021-01" db="UniProtKB">
        <authorList>
            <consortium name="EnsemblPlants"/>
        </authorList>
    </citation>
    <scope>IDENTIFICATION</scope>
</reference>
<evidence type="ECO:0000256" key="2">
    <source>
        <dbReference type="ARBA" id="ARBA00005982"/>
    </source>
</evidence>
<reference evidence="7 8" key="1">
    <citation type="journal article" date="2016" name="G3 (Bethesda)">
        <title>First Draft Assembly and Annotation of the Genome of a California Endemic Oak Quercus lobata Nee (Fagaceae).</title>
        <authorList>
            <person name="Sork V.L."/>
            <person name="Fitz-Gibbon S.T."/>
            <person name="Puiu D."/>
            <person name="Crepeau M."/>
            <person name="Gugger P.F."/>
            <person name="Sherman R."/>
            <person name="Stevens K."/>
            <person name="Langley C.H."/>
            <person name="Pellegrini M."/>
            <person name="Salzberg S.L."/>
        </authorList>
    </citation>
    <scope>NUCLEOTIDE SEQUENCE [LARGE SCALE GENOMIC DNA]</scope>
    <source>
        <strain evidence="7 8">cv. SW786</strain>
    </source>
</reference>
<dbReference type="InParanoid" id="A0A7N2RCT9"/>
<dbReference type="OMA" id="FCVSARW"/>
<dbReference type="Proteomes" id="UP000594261">
    <property type="component" value="Chromosome 10"/>
</dbReference>
<evidence type="ECO:0000256" key="1">
    <source>
        <dbReference type="ARBA" id="ARBA00004141"/>
    </source>
</evidence>
<keyword evidence="8" id="KW-1185">Reference proteome</keyword>
<sequence>MVAGAVIEKQRREIAVQQNHKIRAFWLVPQYFLVGAGEAFVYVGQLEFFIREAPERMKSMSTGLFLSTISMGFFVSSLLVSIVEKVTNKSDLNMGKVDNFYWLLAVLGLLNFLVFLTFAMRHQYKEKQHISTCDNGEKELKTLNGLTVDKTEEKVSI</sequence>
<feature type="transmembrane region" description="Helical" evidence="6">
    <location>
        <begin position="31"/>
        <end position="50"/>
    </location>
</feature>
<proteinExistence type="inferred from homology"/>
<evidence type="ECO:0000256" key="4">
    <source>
        <dbReference type="ARBA" id="ARBA00022989"/>
    </source>
</evidence>
<keyword evidence="4 6" id="KW-1133">Transmembrane helix</keyword>
<evidence type="ECO:0000256" key="3">
    <source>
        <dbReference type="ARBA" id="ARBA00022692"/>
    </source>
</evidence>
<dbReference type="Gramene" id="QL10p065609:mrna">
    <property type="protein sequence ID" value="QL10p065609:mrna:CDS:1"/>
    <property type="gene ID" value="QL10p065609"/>
</dbReference>
<comment type="subcellular location">
    <subcellularLocation>
        <location evidence="1">Membrane</location>
        <topology evidence="1">Multi-pass membrane protein</topology>
    </subcellularLocation>
</comment>
<organism evidence="7 8">
    <name type="scientific">Quercus lobata</name>
    <name type="common">Valley oak</name>
    <dbReference type="NCBI Taxonomy" id="97700"/>
    <lineage>
        <taxon>Eukaryota</taxon>
        <taxon>Viridiplantae</taxon>
        <taxon>Streptophyta</taxon>
        <taxon>Embryophyta</taxon>
        <taxon>Tracheophyta</taxon>
        <taxon>Spermatophyta</taxon>
        <taxon>Magnoliopsida</taxon>
        <taxon>eudicotyledons</taxon>
        <taxon>Gunneridae</taxon>
        <taxon>Pentapetalae</taxon>
        <taxon>rosids</taxon>
        <taxon>fabids</taxon>
        <taxon>Fagales</taxon>
        <taxon>Fagaceae</taxon>
        <taxon>Quercus</taxon>
    </lineage>
</organism>
<dbReference type="Pfam" id="PF00854">
    <property type="entry name" value="PTR2"/>
    <property type="match status" value="1"/>
</dbReference>